<evidence type="ECO:0000313" key="2">
    <source>
        <dbReference type="Proteomes" id="UP001055072"/>
    </source>
</evidence>
<accession>A0ACB8TUE0</accession>
<organism evidence="1 2">
    <name type="scientific">Irpex rosettiformis</name>
    <dbReference type="NCBI Taxonomy" id="378272"/>
    <lineage>
        <taxon>Eukaryota</taxon>
        <taxon>Fungi</taxon>
        <taxon>Dikarya</taxon>
        <taxon>Basidiomycota</taxon>
        <taxon>Agaricomycotina</taxon>
        <taxon>Agaricomycetes</taxon>
        <taxon>Polyporales</taxon>
        <taxon>Irpicaceae</taxon>
        <taxon>Irpex</taxon>
    </lineage>
</organism>
<dbReference type="Proteomes" id="UP001055072">
    <property type="component" value="Unassembled WGS sequence"/>
</dbReference>
<evidence type="ECO:0000313" key="1">
    <source>
        <dbReference type="EMBL" id="KAI0085499.1"/>
    </source>
</evidence>
<keyword evidence="2" id="KW-1185">Reference proteome</keyword>
<proteinExistence type="predicted"/>
<name>A0ACB8TUE0_9APHY</name>
<comment type="caution">
    <text evidence="1">The sequence shown here is derived from an EMBL/GenBank/DDBJ whole genome shotgun (WGS) entry which is preliminary data.</text>
</comment>
<gene>
    <name evidence="1" type="ORF">BDY19DRAFT_986994</name>
</gene>
<protein>
    <submittedName>
        <fullName evidence="1">Uncharacterized protein</fullName>
    </submittedName>
</protein>
<dbReference type="EMBL" id="MU274930">
    <property type="protein sequence ID" value="KAI0085499.1"/>
    <property type="molecule type" value="Genomic_DNA"/>
</dbReference>
<sequence>MKSFALISLFASAAWAFTAPAGLSTACGAYMKALDSDSSLSSCTSAINSATSAFATGSSSSGDVNSALSTLCASSNPCSEASIRTALTKFYAACPQELTNGTAIPEVVQIYDVLYITYPLYKSMCSQDDSGNRCGAQSLGTPPAASSLYTGSQQTLAPNFDTLKSSNAAFLFLQPTLSKDKLCVSCTRSILTSYISFESDLAYAPGLASSILLSGQTALYQAIQSTCGASFLNGAVQAAGSLADGILGGSSGAASIRAGNGVGTIASLLSVAAVALAAGF</sequence>
<reference evidence="1" key="1">
    <citation type="journal article" date="2021" name="Environ. Microbiol.">
        <title>Gene family expansions and transcriptome signatures uncover fungal adaptations to wood decay.</title>
        <authorList>
            <person name="Hage H."/>
            <person name="Miyauchi S."/>
            <person name="Viragh M."/>
            <person name="Drula E."/>
            <person name="Min B."/>
            <person name="Chaduli D."/>
            <person name="Navarro D."/>
            <person name="Favel A."/>
            <person name="Norest M."/>
            <person name="Lesage-Meessen L."/>
            <person name="Balint B."/>
            <person name="Merenyi Z."/>
            <person name="de Eugenio L."/>
            <person name="Morin E."/>
            <person name="Martinez A.T."/>
            <person name="Baldrian P."/>
            <person name="Stursova M."/>
            <person name="Martinez M.J."/>
            <person name="Novotny C."/>
            <person name="Magnuson J.K."/>
            <person name="Spatafora J.W."/>
            <person name="Maurice S."/>
            <person name="Pangilinan J."/>
            <person name="Andreopoulos W."/>
            <person name="LaButti K."/>
            <person name="Hundley H."/>
            <person name="Na H."/>
            <person name="Kuo A."/>
            <person name="Barry K."/>
            <person name="Lipzen A."/>
            <person name="Henrissat B."/>
            <person name="Riley R."/>
            <person name="Ahrendt S."/>
            <person name="Nagy L.G."/>
            <person name="Grigoriev I.V."/>
            <person name="Martin F."/>
            <person name="Rosso M.N."/>
        </authorList>
    </citation>
    <scope>NUCLEOTIDE SEQUENCE</scope>
    <source>
        <strain evidence="1">CBS 384.51</strain>
    </source>
</reference>